<reference evidence="6" key="1">
    <citation type="submission" date="2025-08" db="UniProtKB">
        <authorList>
            <consortium name="RefSeq"/>
        </authorList>
    </citation>
    <scope>IDENTIFICATION</scope>
</reference>
<evidence type="ECO:0000256" key="1">
    <source>
        <dbReference type="PROSITE-ProRule" id="PRU00047"/>
    </source>
</evidence>
<gene>
    <name evidence="6" type="primary">LOC117539415</name>
</gene>
<feature type="compositionally biased region" description="Polar residues" evidence="3">
    <location>
        <begin position="327"/>
        <end position="345"/>
    </location>
</feature>
<keyword evidence="1" id="KW-0479">Metal-binding</keyword>
<dbReference type="RefSeq" id="XP_034061486.1">
    <property type="nucleotide sequence ID" value="XM_034205595.1"/>
</dbReference>
<dbReference type="InParanoid" id="A0A6P8TCC9"/>
<dbReference type="GeneID" id="117539415"/>
<dbReference type="Proteomes" id="UP000515161">
    <property type="component" value="Unplaced"/>
</dbReference>
<dbReference type="InterPro" id="IPR001878">
    <property type="entry name" value="Znf_CCHC"/>
</dbReference>
<name>A0A6P8TCC9_GYMAC</name>
<evidence type="ECO:0000256" key="3">
    <source>
        <dbReference type="SAM" id="MobiDB-lite"/>
    </source>
</evidence>
<feature type="compositionally biased region" description="Basic and acidic residues" evidence="3">
    <location>
        <begin position="280"/>
        <end position="290"/>
    </location>
</feature>
<keyword evidence="2" id="KW-0175">Coiled coil</keyword>
<proteinExistence type="predicted"/>
<organism evidence="5 6">
    <name type="scientific">Gymnodraco acuticeps</name>
    <name type="common">Antarctic dragonfish</name>
    <dbReference type="NCBI Taxonomy" id="8218"/>
    <lineage>
        <taxon>Eukaryota</taxon>
        <taxon>Metazoa</taxon>
        <taxon>Chordata</taxon>
        <taxon>Craniata</taxon>
        <taxon>Vertebrata</taxon>
        <taxon>Euteleostomi</taxon>
        <taxon>Actinopterygii</taxon>
        <taxon>Neopterygii</taxon>
        <taxon>Teleostei</taxon>
        <taxon>Neoteleostei</taxon>
        <taxon>Acanthomorphata</taxon>
        <taxon>Eupercaria</taxon>
        <taxon>Perciformes</taxon>
        <taxon>Notothenioidei</taxon>
        <taxon>Bathydraconidae</taxon>
        <taxon>Gymnodraco</taxon>
    </lineage>
</organism>
<dbReference type="AlphaFoldDB" id="A0A6P8TCC9"/>
<dbReference type="KEGG" id="gacu:117539415"/>
<dbReference type="GO" id="GO:0003676">
    <property type="term" value="F:nucleic acid binding"/>
    <property type="evidence" value="ECO:0007669"/>
    <property type="project" value="InterPro"/>
</dbReference>
<evidence type="ECO:0000313" key="5">
    <source>
        <dbReference type="Proteomes" id="UP000515161"/>
    </source>
</evidence>
<sequence>MSPELRALTVPGTTADIKARVNIRSDALTCPSHRQKTWNQIEKLLEQWQTRGLIPADDQPGPTEAHRKAVVEHENAEYLQQEKAWIKAVQTPWYGPAKSAMKKAEKRKVRVTCLLIHLTSIAEDLPVNEDTAEMTKEAPLIQTPKQYPSLTEVSPPDISENNPSHQASIQAPNEKELAFEVRILSSVNQLMEELGRRMEAELDRRHEELDRRMEELDRRMDEELNRSIEAELIRGMEERRKAVEAHNDIIAERQREEDKYQLLLAERQQDDVRFQDMMADRQRREQEERRTQRKRRTNYSPDYSNGRGDEYDDSGTQSETSRHSPYHEQSQQQRSFASPPENNSSDENEQHYPGTCPKTRRTKTTKRTKTGAHTSMPLIAAGRGGFQYQSWTHRDMEALVSKLPPLTKGGQKWVTDLEKYTVQDHLCLGDMRALLGRIEGRLEARAVDSEANCTHDPDETSFNNIRSNYWAAIRHIYPTTRNLHALNSLRKEPGEEMHAFLKRCEGVWEDCTGERHDVSPAVVMLWKNAVIKALPRSVQAGLGDVVGLDAKPIEEWRLHLIHYDMKYQATKGENDEEIKTLKLRLLKIQVAEKDAEANKNKKSTNQMAILAEKAGRTPPTVQQSGGGSVCPQNQVQQTPVYLPTQVQPQAPQYLQQQTPVYLPTQVQPQAPQYIQQQIPVYLPTQVQPQAPQYLQQQTPVYLPTQVQPQAPQYIQQQIPVYLPNQVQPQAQVYTPIQHQQKGQWRGKQRSRGRRDDGCFICGDCRHLARDCPTQQYPPQGSTSQYRGEPALDFRNIEAEAYARAMTNISVGSGDWVNVKIHKMNLLQPVWSGPWEVVERTADALRIKVKKGTCWHLLTHCVAVPPPFQKRHGSWN</sequence>
<evidence type="ECO:0000313" key="6">
    <source>
        <dbReference type="RefSeq" id="XP_034061486.1"/>
    </source>
</evidence>
<dbReference type="InterPro" id="IPR036875">
    <property type="entry name" value="Znf_CCHC_sf"/>
</dbReference>
<keyword evidence="5" id="KW-1185">Reference proteome</keyword>
<feature type="region of interest" description="Disordered" evidence="3">
    <location>
        <begin position="280"/>
        <end position="372"/>
    </location>
</feature>
<dbReference type="GO" id="GO:0008270">
    <property type="term" value="F:zinc ion binding"/>
    <property type="evidence" value="ECO:0007669"/>
    <property type="project" value="UniProtKB-KW"/>
</dbReference>
<dbReference type="PROSITE" id="PS50158">
    <property type="entry name" value="ZF_CCHC"/>
    <property type="match status" value="1"/>
</dbReference>
<feature type="coiled-coil region" evidence="2">
    <location>
        <begin position="199"/>
        <end position="226"/>
    </location>
</feature>
<feature type="compositionally biased region" description="Basic residues" evidence="3">
    <location>
        <begin position="358"/>
        <end position="370"/>
    </location>
</feature>
<dbReference type="Gene3D" id="2.30.30.850">
    <property type="match status" value="1"/>
</dbReference>
<feature type="domain" description="CCHC-type" evidence="4">
    <location>
        <begin position="758"/>
        <end position="772"/>
    </location>
</feature>
<evidence type="ECO:0000256" key="2">
    <source>
        <dbReference type="SAM" id="Coils"/>
    </source>
</evidence>
<keyword evidence="1" id="KW-0863">Zinc-finger</keyword>
<protein>
    <submittedName>
        <fullName evidence="6">Uncharacterized protein LOC117539415</fullName>
    </submittedName>
</protein>
<accession>A0A6P8TCC9</accession>
<dbReference type="OrthoDB" id="8956736at2759"/>
<keyword evidence="1" id="KW-0862">Zinc</keyword>
<dbReference type="SUPFAM" id="SSF57756">
    <property type="entry name" value="Retrovirus zinc finger-like domains"/>
    <property type="match status" value="1"/>
</dbReference>
<evidence type="ECO:0000259" key="4">
    <source>
        <dbReference type="PROSITE" id="PS50158"/>
    </source>
</evidence>